<dbReference type="Pfam" id="PF26348">
    <property type="entry name" value="SRA_ScoMcrA"/>
    <property type="match status" value="1"/>
</dbReference>
<feature type="domain" description="HNH nuclease" evidence="1">
    <location>
        <begin position="192"/>
        <end position="251"/>
    </location>
</feature>
<keyword evidence="3" id="KW-0540">Nuclease</keyword>
<keyword evidence="3" id="KW-0378">Hydrolase</keyword>
<dbReference type="OrthoDB" id="9802640at2"/>
<dbReference type="EMBL" id="CP016176">
    <property type="protein sequence ID" value="AOM42192.1"/>
    <property type="molecule type" value="Genomic_DNA"/>
</dbReference>
<reference evidence="3 5" key="2">
    <citation type="journal article" date="2017" name="Nat. Microbiol.">
        <title>Natural product diversity associated with the nematode symbionts Photorhabdus and Xenorhabdus.</title>
        <authorList>
            <person name="Tobias N.J."/>
            <person name="Wolff H."/>
            <person name="Djahanschiri B."/>
            <person name="Grundmann F."/>
            <person name="Kronenwerth M."/>
            <person name="Shi Y.M."/>
            <person name="Simonyi S."/>
            <person name="Grun P."/>
            <person name="Shapiro-Ilan D."/>
            <person name="Pidot S.J."/>
            <person name="Stinear T.P."/>
            <person name="Ebersberger I."/>
            <person name="Bode H.B."/>
        </authorList>
    </citation>
    <scope>NUCLEOTIDE SEQUENCE [LARGE SCALE GENOMIC DNA]</scope>
    <source>
        <strain evidence="3 5">DSM 17903</strain>
    </source>
</reference>
<dbReference type="InterPro" id="IPR058712">
    <property type="entry name" value="SRA_ScoMcrA"/>
</dbReference>
<name>A0A2G0QG30_XENHO</name>
<dbReference type="AlphaFoldDB" id="A0A2G0QG30"/>
<dbReference type="KEGG" id="xho:A9255_17505"/>
<dbReference type="InterPro" id="IPR002711">
    <property type="entry name" value="HNH"/>
</dbReference>
<dbReference type="InterPro" id="IPR003615">
    <property type="entry name" value="HNH_nuc"/>
</dbReference>
<organism evidence="3 5">
    <name type="scientific">Xenorhabdus hominickii</name>
    <dbReference type="NCBI Taxonomy" id="351679"/>
    <lineage>
        <taxon>Bacteria</taxon>
        <taxon>Pseudomonadati</taxon>
        <taxon>Pseudomonadota</taxon>
        <taxon>Gammaproteobacteria</taxon>
        <taxon>Enterobacterales</taxon>
        <taxon>Morganellaceae</taxon>
        <taxon>Xenorhabdus</taxon>
    </lineage>
</organism>
<gene>
    <name evidence="2" type="ORF">A9255_17505</name>
    <name evidence="3" type="ORF">Xhom_01206</name>
</gene>
<evidence type="ECO:0000313" key="4">
    <source>
        <dbReference type="Proteomes" id="UP000094600"/>
    </source>
</evidence>
<evidence type="ECO:0000313" key="3">
    <source>
        <dbReference type="EMBL" id="PHM58193.1"/>
    </source>
</evidence>
<dbReference type="Pfam" id="PF01844">
    <property type="entry name" value="HNH"/>
    <property type="match status" value="1"/>
</dbReference>
<sequence length="280" mass="32165">MKNINDLKSGDELNNAFLCEIFGCGPQGGMRRSHKTNTLVIVSNHLKSIYDDRWIGNILHYTGMGARGDQTLTFQQNKTLSESKSNGVKVHLFEVFKSKKYTYAGEVELAVDPYIEQQLDKEENERLVYVFPVKLIKEERVVSESNICSIYEQKMRKAKKLSDDELKQWAKRSNKKPGSFTQSSIRYERNVWVAEFAKHVAKGVCQLCLSPAPFYNAKGVPYLETHHIIWLSKDGDDTIENTVALCPNCHKKMHIVDAEEDKRKLRQRVIELLDENTHVA</sequence>
<evidence type="ECO:0000313" key="2">
    <source>
        <dbReference type="EMBL" id="AOM42192.1"/>
    </source>
</evidence>
<reference evidence="2 4" key="1">
    <citation type="submission" date="2016-06" db="EMBL/GenBank/DDBJ databases">
        <title>Bacterial characters and pathogenicity of Xenorhabdus hominickii from an entomopathogenic nematode, Steinernema monticolum.</title>
        <authorList>
            <person name="Park Y."/>
            <person name="Kim Y."/>
        </authorList>
    </citation>
    <scope>NUCLEOTIDE SEQUENCE [LARGE SCALE GENOMIC DNA]</scope>
    <source>
        <strain evidence="2 4">ANU1</strain>
    </source>
</reference>
<dbReference type="EMBL" id="NJAI01000001">
    <property type="protein sequence ID" value="PHM58193.1"/>
    <property type="molecule type" value="Genomic_DNA"/>
</dbReference>
<keyword evidence="3" id="KW-0255">Endonuclease</keyword>
<dbReference type="Proteomes" id="UP000225433">
    <property type="component" value="Unassembled WGS sequence"/>
</dbReference>
<accession>A0A2G0QG30</accession>
<protein>
    <submittedName>
        <fullName evidence="3">Restriction endonuclease</fullName>
    </submittedName>
</protein>
<dbReference type="CDD" id="cd00085">
    <property type="entry name" value="HNHc"/>
    <property type="match status" value="1"/>
</dbReference>
<dbReference type="Proteomes" id="UP000094600">
    <property type="component" value="Chromosome"/>
</dbReference>
<dbReference type="GO" id="GO:0003676">
    <property type="term" value="F:nucleic acid binding"/>
    <property type="evidence" value="ECO:0007669"/>
    <property type="project" value="InterPro"/>
</dbReference>
<dbReference type="SMART" id="SM00507">
    <property type="entry name" value="HNHc"/>
    <property type="match status" value="1"/>
</dbReference>
<keyword evidence="4" id="KW-1185">Reference proteome</keyword>
<evidence type="ECO:0000259" key="1">
    <source>
        <dbReference type="SMART" id="SM00507"/>
    </source>
</evidence>
<proteinExistence type="predicted"/>
<dbReference type="GO" id="GO:0004519">
    <property type="term" value="F:endonuclease activity"/>
    <property type="evidence" value="ECO:0007669"/>
    <property type="project" value="UniProtKB-KW"/>
</dbReference>
<dbReference type="GO" id="GO:0008270">
    <property type="term" value="F:zinc ion binding"/>
    <property type="evidence" value="ECO:0007669"/>
    <property type="project" value="InterPro"/>
</dbReference>
<evidence type="ECO:0000313" key="5">
    <source>
        <dbReference type="Proteomes" id="UP000225433"/>
    </source>
</evidence>
<dbReference type="Gene3D" id="1.10.30.50">
    <property type="match status" value="1"/>
</dbReference>
<dbReference type="RefSeq" id="WP_069317832.1">
    <property type="nucleotide sequence ID" value="NZ_CAWNQJ010000001.1"/>
</dbReference>